<dbReference type="EMBL" id="HF571520">
    <property type="protein sequence ID" value="CCQ34438.1"/>
    <property type="molecule type" value="Genomic_DNA"/>
</dbReference>
<dbReference type="AlphaFoldDB" id="S6D1V2"/>
<evidence type="ECO:0000313" key="2">
    <source>
        <dbReference type="Proteomes" id="UP000015381"/>
    </source>
</evidence>
<sequence length="38" mass="4333">MSNGPMTAWSFRLDRADEPLLKSPDGNHDRVIVHVLTR</sequence>
<dbReference type="KEGG" id="hti:HTIA_2330"/>
<accession>S6D1V2</accession>
<reference evidence="1 2" key="1">
    <citation type="journal article" date="2014" name="Environ. Microbiol.">
        <title>Halorhabdus tiamatea: proteogenomics and glycosidase activity measurements identify the first cultivated euryarchaeon from a deep-sea anoxic brine lake as potential polysaccharide degrader.</title>
        <authorList>
            <person name="Werner J."/>
            <person name="Ferrer M."/>
            <person name="Michel G."/>
            <person name="Mann A.J."/>
            <person name="Huang S."/>
            <person name="Juarez S."/>
            <person name="Ciordia S."/>
            <person name="Albar J.P."/>
            <person name="Alcaide M."/>
            <person name="La Cono V."/>
            <person name="Yakimov M.M."/>
            <person name="Antunes A."/>
            <person name="Taborda M."/>
            <person name="Da Costa M.S."/>
            <person name="Amann R.I."/>
            <person name="Gloeckner F.O."/>
            <person name="Golyshina O.V."/>
            <person name="Golyshin P.N."/>
            <person name="Teeling H."/>
        </authorList>
    </citation>
    <scope>NUCLEOTIDE SEQUENCE [LARGE SCALE GENOMIC DNA]</scope>
    <source>
        <strain evidence="2">SARL4B</strain>
    </source>
</reference>
<dbReference type="HOGENOM" id="CLU_3322875_0_0_2"/>
<evidence type="ECO:0000313" key="1">
    <source>
        <dbReference type="EMBL" id="CCQ34438.1"/>
    </source>
</evidence>
<keyword evidence="2" id="KW-1185">Reference proteome</keyword>
<organism evidence="1 2">
    <name type="scientific">Halorhabdus tiamatea SARL4B</name>
    <dbReference type="NCBI Taxonomy" id="1033806"/>
    <lineage>
        <taxon>Archaea</taxon>
        <taxon>Methanobacteriati</taxon>
        <taxon>Methanobacteriota</taxon>
        <taxon>Stenosarchaea group</taxon>
        <taxon>Halobacteria</taxon>
        <taxon>Halobacteriales</taxon>
        <taxon>Haloarculaceae</taxon>
        <taxon>Halorhabdus</taxon>
    </lineage>
</organism>
<name>S6D1V2_9EURY</name>
<dbReference type="Proteomes" id="UP000015381">
    <property type="component" value="Chromosome I"/>
</dbReference>
<gene>
    <name evidence="1" type="ORF">HTIA_2330</name>
</gene>
<protein>
    <submittedName>
        <fullName evidence="1">Uncharacterized protein</fullName>
    </submittedName>
</protein>
<proteinExistence type="predicted"/>